<evidence type="ECO:0000256" key="2">
    <source>
        <dbReference type="ARBA" id="ARBA00022676"/>
    </source>
</evidence>
<keyword evidence="3" id="KW-0808">Transferase</keyword>
<dbReference type="Proteomes" id="UP000708208">
    <property type="component" value="Unassembled WGS sequence"/>
</dbReference>
<protein>
    <recommendedName>
        <fullName evidence="6">UDP-glucuronosyltransferase</fullName>
    </recommendedName>
</protein>
<evidence type="ECO:0000313" key="4">
    <source>
        <dbReference type="EMBL" id="CAG7725584.1"/>
    </source>
</evidence>
<dbReference type="OrthoDB" id="5835829at2759"/>
<organism evidence="4 5">
    <name type="scientific">Allacma fusca</name>
    <dbReference type="NCBI Taxonomy" id="39272"/>
    <lineage>
        <taxon>Eukaryota</taxon>
        <taxon>Metazoa</taxon>
        <taxon>Ecdysozoa</taxon>
        <taxon>Arthropoda</taxon>
        <taxon>Hexapoda</taxon>
        <taxon>Collembola</taxon>
        <taxon>Symphypleona</taxon>
        <taxon>Sminthuridae</taxon>
        <taxon>Allacma</taxon>
    </lineage>
</organism>
<comment type="similarity">
    <text evidence="1">Belongs to the UDP-glycosyltransferase family.</text>
</comment>
<evidence type="ECO:0008006" key="6">
    <source>
        <dbReference type="Google" id="ProtNLM"/>
    </source>
</evidence>
<evidence type="ECO:0000256" key="3">
    <source>
        <dbReference type="ARBA" id="ARBA00022679"/>
    </source>
</evidence>
<comment type="caution">
    <text evidence="4">The sequence shown here is derived from an EMBL/GenBank/DDBJ whole genome shotgun (WGS) entry which is preliminary data.</text>
</comment>
<reference evidence="4" key="1">
    <citation type="submission" date="2021-06" db="EMBL/GenBank/DDBJ databases">
        <authorList>
            <person name="Hodson N. C."/>
            <person name="Mongue J. A."/>
            <person name="Jaron S. K."/>
        </authorList>
    </citation>
    <scope>NUCLEOTIDE SEQUENCE</scope>
</reference>
<accession>A0A8J2NYU7</accession>
<keyword evidence="2" id="KW-0328">Glycosyltransferase</keyword>
<dbReference type="GO" id="GO:0008194">
    <property type="term" value="F:UDP-glycosyltransferase activity"/>
    <property type="evidence" value="ECO:0007669"/>
    <property type="project" value="InterPro"/>
</dbReference>
<evidence type="ECO:0000256" key="1">
    <source>
        <dbReference type="ARBA" id="ARBA00009995"/>
    </source>
</evidence>
<dbReference type="AlphaFoldDB" id="A0A8J2NYU7"/>
<sequence>MQCFSPAEPLSGEYKTILDNAPDGVVLIAFGSTINLATLPPEIKSSFLNMMRRFPKVLFIWRWDGPEPEDQPKNLIVSKWLPQLQILGHPNLRAFISHAGLNSLSEATYHGVPVILIPIFGDQDYNGYRVEATEIGIRLELKHLNSEILSTSLNQVLHNPKYSTNMKAMSALFRDRPMSPIETDVQDTIEIQIFGRAPVQDCLWELYAPIFGRR</sequence>
<name>A0A8J2NYU7_9HEXA</name>
<proteinExistence type="inferred from homology"/>
<dbReference type="PANTHER" id="PTHR48043">
    <property type="entry name" value="EG:EG0003.4 PROTEIN-RELATED"/>
    <property type="match status" value="1"/>
</dbReference>
<dbReference type="EMBL" id="CAJVCH010124074">
    <property type="protein sequence ID" value="CAG7725584.1"/>
    <property type="molecule type" value="Genomic_DNA"/>
</dbReference>
<dbReference type="FunFam" id="3.40.50.2000:FF:000021">
    <property type="entry name" value="UDP-glucuronosyltransferase"/>
    <property type="match status" value="1"/>
</dbReference>
<dbReference type="InterPro" id="IPR002213">
    <property type="entry name" value="UDP_glucos_trans"/>
</dbReference>
<gene>
    <name evidence="4" type="ORF">AFUS01_LOCUS14535</name>
</gene>
<dbReference type="Pfam" id="PF00201">
    <property type="entry name" value="UDPGT"/>
    <property type="match status" value="1"/>
</dbReference>
<dbReference type="CDD" id="cd03784">
    <property type="entry name" value="GT1_Gtf-like"/>
    <property type="match status" value="1"/>
</dbReference>
<dbReference type="InterPro" id="IPR050271">
    <property type="entry name" value="UDP-glycosyltransferase"/>
</dbReference>
<evidence type="ECO:0000313" key="5">
    <source>
        <dbReference type="Proteomes" id="UP000708208"/>
    </source>
</evidence>
<keyword evidence="5" id="KW-1185">Reference proteome</keyword>
<dbReference type="PANTHER" id="PTHR48043:SF145">
    <property type="entry name" value="FI06409P-RELATED"/>
    <property type="match status" value="1"/>
</dbReference>